<dbReference type="Pfam" id="PF02517">
    <property type="entry name" value="Rce1-like"/>
    <property type="match status" value="1"/>
</dbReference>
<dbReference type="AlphaFoldDB" id="A0A1I6I5J7"/>
<protein>
    <recommendedName>
        <fullName evidence="2">CAAX prenyl protease 2/Lysostaphin resistance protein A-like domain-containing protein</fullName>
    </recommendedName>
</protein>
<name>A0A1I6I5J7_9EURY</name>
<feature type="transmembrane region" description="Helical" evidence="1">
    <location>
        <begin position="27"/>
        <end position="51"/>
    </location>
</feature>
<evidence type="ECO:0000256" key="1">
    <source>
        <dbReference type="SAM" id="Phobius"/>
    </source>
</evidence>
<dbReference type="Proteomes" id="UP000198531">
    <property type="component" value="Unassembled WGS sequence"/>
</dbReference>
<keyword evidence="1" id="KW-1133">Transmembrane helix</keyword>
<dbReference type="GO" id="GO:0080120">
    <property type="term" value="P:CAAX-box protein maturation"/>
    <property type="evidence" value="ECO:0007669"/>
    <property type="project" value="UniProtKB-ARBA"/>
</dbReference>
<dbReference type="OrthoDB" id="275779at2157"/>
<feature type="transmembrane region" description="Helical" evidence="1">
    <location>
        <begin position="106"/>
        <end position="129"/>
    </location>
</feature>
<dbReference type="InterPro" id="IPR003675">
    <property type="entry name" value="Rce1/LyrA-like_dom"/>
</dbReference>
<feature type="transmembrane region" description="Helical" evidence="1">
    <location>
        <begin position="207"/>
        <end position="226"/>
    </location>
</feature>
<organism evidence="3 4">
    <name type="scientific">Halogeometricum rufum</name>
    <dbReference type="NCBI Taxonomy" id="553469"/>
    <lineage>
        <taxon>Archaea</taxon>
        <taxon>Methanobacteriati</taxon>
        <taxon>Methanobacteriota</taxon>
        <taxon>Stenosarchaea group</taxon>
        <taxon>Halobacteria</taxon>
        <taxon>Halobacteriales</taxon>
        <taxon>Haloferacaceae</taxon>
        <taxon>Halogeometricum</taxon>
    </lineage>
</organism>
<feature type="transmembrane region" description="Helical" evidence="1">
    <location>
        <begin position="149"/>
        <end position="169"/>
    </location>
</feature>
<keyword evidence="4" id="KW-1185">Reference proteome</keyword>
<evidence type="ECO:0000313" key="4">
    <source>
        <dbReference type="Proteomes" id="UP000198531"/>
    </source>
</evidence>
<reference evidence="4" key="1">
    <citation type="submission" date="2016-10" db="EMBL/GenBank/DDBJ databases">
        <authorList>
            <person name="Varghese N."/>
            <person name="Submissions S."/>
        </authorList>
    </citation>
    <scope>NUCLEOTIDE SEQUENCE [LARGE SCALE GENOMIC DNA]</scope>
    <source>
        <strain evidence="4">CGMCC 1.7736</strain>
    </source>
</reference>
<accession>A0A1I6I5J7</accession>
<keyword evidence="1" id="KW-0812">Transmembrane</keyword>
<dbReference type="PANTHER" id="PTHR43592">
    <property type="entry name" value="CAAX AMINO TERMINAL PROTEASE"/>
    <property type="match status" value="1"/>
</dbReference>
<feature type="transmembrane region" description="Helical" evidence="1">
    <location>
        <begin position="233"/>
        <end position="255"/>
    </location>
</feature>
<dbReference type="GO" id="GO:0004175">
    <property type="term" value="F:endopeptidase activity"/>
    <property type="evidence" value="ECO:0007669"/>
    <property type="project" value="UniProtKB-ARBA"/>
</dbReference>
<feature type="transmembrane region" description="Helical" evidence="1">
    <location>
        <begin position="181"/>
        <end position="201"/>
    </location>
</feature>
<gene>
    <name evidence="3" type="ORF">SAMN04487947_2906</name>
</gene>
<evidence type="ECO:0000313" key="3">
    <source>
        <dbReference type="EMBL" id="SFR62016.1"/>
    </source>
</evidence>
<sequence>MSSDSHTESAPVSPDADASPAGGAARAIAVAVLLAIAGPVLGIVLVNLAVVPLAFAGVEITPILNISLSLVFLTWGGIGGVALLYLRYRGKDLSYFGVRVPSFRDWVAAVVGYVAALALGLSAAVAVSQLGVEAGTNQAAQLGMENPEVLLLLLPASFLFIGVGEELLFRGVVQTRLRETFSPAVGILLASVIFAAIHYAAVSGSPMARFTSISLLIFPSVVFGIVYEYTDNLVVPVLIHGAYDATLFSMLYLAVKFAEMPQETVLFV</sequence>
<proteinExistence type="predicted"/>
<feature type="transmembrane region" description="Helical" evidence="1">
    <location>
        <begin position="63"/>
        <end position="86"/>
    </location>
</feature>
<dbReference type="PANTHER" id="PTHR43592:SF15">
    <property type="entry name" value="CAAX AMINO TERMINAL PROTEASE FAMILY PROTEIN"/>
    <property type="match status" value="1"/>
</dbReference>
<evidence type="ECO:0000259" key="2">
    <source>
        <dbReference type="Pfam" id="PF02517"/>
    </source>
</evidence>
<keyword evidence="1" id="KW-0472">Membrane</keyword>
<dbReference type="STRING" id="553469.SAMN04487947_2906"/>
<dbReference type="EMBL" id="FOYT01000002">
    <property type="protein sequence ID" value="SFR62016.1"/>
    <property type="molecule type" value="Genomic_DNA"/>
</dbReference>
<feature type="domain" description="CAAX prenyl protease 2/Lysostaphin resistance protein A-like" evidence="2">
    <location>
        <begin position="150"/>
        <end position="245"/>
    </location>
</feature>